<evidence type="ECO:0008006" key="4">
    <source>
        <dbReference type="Google" id="ProtNLM"/>
    </source>
</evidence>
<dbReference type="Proteomes" id="UP000609064">
    <property type="component" value="Unassembled WGS sequence"/>
</dbReference>
<protein>
    <recommendedName>
        <fullName evidence="4">DUF3291 domain-containing protein</fullName>
    </recommendedName>
</protein>
<keyword evidence="3" id="KW-1185">Reference proteome</keyword>
<reference evidence="2" key="1">
    <citation type="journal article" date="2014" name="Int. J. Syst. Evol. Microbiol.">
        <title>Complete genome sequence of Corynebacterium casei LMG S-19264T (=DSM 44701T), isolated from a smear-ripened cheese.</title>
        <authorList>
            <consortium name="US DOE Joint Genome Institute (JGI-PGF)"/>
            <person name="Walter F."/>
            <person name="Albersmeier A."/>
            <person name="Kalinowski J."/>
            <person name="Ruckert C."/>
        </authorList>
    </citation>
    <scope>NUCLEOTIDE SEQUENCE</scope>
    <source>
        <strain evidence="2">CGMCC 1.15958</strain>
    </source>
</reference>
<keyword evidence="1" id="KW-0812">Transmembrane</keyword>
<keyword evidence="1" id="KW-0472">Membrane</keyword>
<evidence type="ECO:0000256" key="1">
    <source>
        <dbReference type="SAM" id="Phobius"/>
    </source>
</evidence>
<proteinExistence type="predicted"/>
<dbReference type="RefSeq" id="WP_188767862.1">
    <property type="nucleotide sequence ID" value="NZ_BMKK01000007.1"/>
</dbReference>
<evidence type="ECO:0000313" key="2">
    <source>
        <dbReference type="EMBL" id="GGD68145.1"/>
    </source>
</evidence>
<name>A0A916YZ27_9BACT</name>
<gene>
    <name evidence="2" type="ORF">GCM10011514_35340</name>
</gene>
<accession>A0A916YZ27</accession>
<dbReference type="InterPro" id="IPR049574">
    <property type="entry name" value="CrtA-like"/>
</dbReference>
<sequence>MFVSLTIVRYPKYLIPLAFISMAILHIPLFFTKGITFWKLLGCGKNGTFDIHPDYQQWGLMAVWKEKNDFDNFKNKSFVWAWWRLLTNEQWTIGCIPYESHGKWDDKEPFGQPTPNRNYTGPIAVLTRATIRLSKLSGFWKNVPTIAASMTHAQGFITSVGIGEMPFVRQATFSVWDSLEDVKKFAYRQREHAEVIKKTHAEGWYSEELFARFIPVETFGTIKGINPFTIELQNQA</sequence>
<reference evidence="2" key="2">
    <citation type="submission" date="2020-09" db="EMBL/GenBank/DDBJ databases">
        <authorList>
            <person name="Sun Q."/>
            <person name="Zhou Y."/>
        </authorList>
    </citation>
    <scope>NUCLEOTIDE SEQUENCE</scope>
    <source>
        <strain evidence="2">CGMCC 1.15958</strain>
    </source>
</reference>
<feature type="transmembrane region" description="Helical" evidence="1">
    <location>
        <begin position="13"/>
        <end position="31"/>
    </location>
</feature>
<keyword evidence="1" id="KW-1133">Transmembrane helix</keyword>
<organism evidence="2 3">
    <name type="scientific">Emticicia aquatilis</name>
    <dbReference type="NCBI Taxonomy" id="1537369"/>
    <lineage>
        <taxon>Bacteria</taxon>
        <taxon>Pseudomonadati</taxon>
        <taxon>Bacteroidota</taxon>
        <taxon>Cytophagia</taxon>
        <taxon>Cytophagales</taxon>
        <taxon>Leadbetterellaceae</taxon>
        <taxon>Emticicia</taxon>
    </lineage>
</organism>
<dbReference type="CDD" id="cd21650">
    <property type="entry name" value="CrtA-like"/>
    <property type="match status" value="1"/>
</dbReference>
<dbReference type="AlphaFoldDB" id="A0A916YZ27"/>
<comment type="caution">
    <text evidence="2">The sequence shown here is derived from an EMBL/GenBank/DDBJ whole genome shotgun (WGS) entry which is preliminary data.</text>
</comment>
<evidence type="ECO:0000313" key="3">
    <source>
        <dbReference type="Proteomes" id="UP000609064"/>
    </source>
</evidence>
<dbReference type="EMBL" id="BMKK01000007">
    <property type="protein sequence ID" value="GGD68145.1"/>
    <property type="molecule type" value="Genomic_DNA"/>
</dbReference>